<accession>A0A2P8DR25</accession>
<sequence length="145" mass="14718">MSNQWPGDYWGQQPGHGGYGPPPPGDPWTGGQPSGPYGSAQGPYGGYPPPGGGYPPPGGGGYPQSPPAKGSAIAALIVAILTVVLCCATNIIGIVFAAIAIGNDRSPEEMEKFTRYAWIANIVHVVLVVVGFGGIMLLGLSGSLD</sequence>
<name>A0A2P8DR25_9ACTN</name>
<evidence type="ECO:0008006" key="5">
    <source>
        <dbReference type="Google" id="ProtNLM"/>
    </source>
</evidence>
<comment type="caution">
    <text evidence="3">The sequence shown here is derived from an EMBL/GenBank/DDBJ whole genome shotgun (WGS) entry which is preliminary data.</text>
</comment>
<evidence type="ECO:0000256" key="1">
    <source>
        <dbReference type="SAM" id="MobiDB-lite"/>
    </source>
</evidence>
<feature type="transmembrane region" description="Helical" evidence="2">
    <location>
        <begin position="72"/>
        <end position="101"/>
    </location>
</feature>
<evidence type="ECO:0000313" key="3">
    <source>
        <dbReference type="EMBL" id="PSK99667.1"/>
    </source>
</evidence>
<keyword evidence="2" id="KW-1133">Transmembrane helix</keyword>
<keyword evidence="2" id="KW-0472">Membrane</keyword>
<proteinExistence type="predicted"/>
<feature type="compositionally biased region" description="Low complexity" evidence="1">
    <location>
        <begin position="27"/>
        <end position="42"/>
    </location>
</feature>
<dbReference type="RefSeq" id="WP_106582041.1">
    <property type="nucleotide sequence ID" value="NZ_PYGA01000003.1"/>
</dbReference>
<dbReference type="AlphaFoldDB" id="A0A2P8DR25"/>
<organism evidence="3 4">
    <name type="scientific">Murinocardiopsis flavida</name>
    <dbReference type="NCBI Taxonomy" id="645275"/>
    <lineage>
        <taxon>Bacteria</taxon>
        <taxon>Bacillati</taxon>
        <taxon>Actinomycetota</taxon>
        <taxon>Actinomycetes</taxon>
        <taxon>Streptosporangiales</taxon>
        <taxon>Nocardiopsidaceae</taxon>
        <taxon>Murinocardiopsis</taxon>
    </lineage>
</organism>
<feature type="region of interest" description="Disordered" evidence="1">
    <location>
        <begin position="1"/>
        <end position="67"/>
    </location>
</feature>
<keyword evidence="2" id="KW-0812">Transmembrane</keyword>
<dbReference type="Proteomes" id="UP000240542">
    <property type="component" value="Unassembled WGS sequence"/>
</dbReference>
<reference evidence="3 4" key="1">
    <citation type="submission" date="2018-03" db="EMBL/GenBank/DDBJ databases">
        <title>Genomic Encyclopedia of Archaeal and Bacterial Type Strains, Phase II (KMG-II): from individual species to whole genera.</title>
        <authorList>
            <person name="Goeker M."/>
        </authorList>
    </citation>
    <scope>NUCLEOTIDE SEQUENCE [LARGE SCALE GENOMIC DNA]</scope>
    <source>
        <strain evidence="3 4">DSM 45312</strain>
    </source>
</reference>
<evidence type="ECO:0000313" key="4">
    <source>
        <dbReference type="Proteomes" id="UP000240542"/>
    </source>
</evidence>
<protein>
    <recommendedName>
        <fullName evidence="5">Interferon-induced transmembrane protein</fullName>
    </recommendedName>
</protein>
<gene>
    <name evidence="3" type="ORF">CLV63_103394</name>
</gene>
<feature type="transmembrane region" description="Helical" evidence="2">
    <location>
        <begin position="113"/>
        <end position="140"/>
    </location>
</feature>
<keyword evidence="4" id="KW-1185">Reference proteome</keyword>
<feature type="compositionally biased region" description="Pro residues" evidence="1">
    <location>
        <begin position="46"/>
        <end position="58"/>
    </location>
</feature>
<dbReference type="EMBL" id="PYGA01000003">
    <property type="protein sequence ID" value="PSK99667.1"/>
    <property type="molecule type" value="Genomic_DNA"/>
</dbReference>
<evidence type="ECO:0000256" key="2">
    <source>
        <dbReference type="SAM" id="Phobius"/>
    </source>
</evidence>